<dbReference type="SUPFAM" id="SSF46785">
    <property type="entry name" value="Winged helix' DNA-binding domain"/>
    <property type="match status" value="1"/>
</dbReference>
<evidence type="ECO:0000256" key="3">
    <source>
        <dbReference type="ARBA" id="ARBA00023125"/>
    </source>
</evidence>
<name>A0A7W6BCN2_9SPHN</name>
<feature type="domain" description="HTH lysR-type" evidence="5">
    <location>
        <begin position="6"/>
        <end position="63"/>
    </location>
</feature>
<comment type="caution">
    <text evidence="6">The sequence shown here is derived from an EMBL/GenBank/DDBJ whole genome shotgun (WGS) entry which is preliminary data.</text>
</comment>
<keyword evidence="4" id="KW-0804">Transcription</keyword>
<evidence type="ECO:0000256" key="4">
    <source>
        <dbReference type="ARBA" id="ARBA00023163"/>
    </source>
</evidence>
<evidence type="ECO:0000313" key="7">
    <source>
        <dbReference type="Proteomes" id="UP000571950"/>
    </source>
</evidence>
<dbReference type="InterPro" id="IPR036390">
    <property type="entry name" value="WH_DNA-bd_sf"/>
</dbReference>
<dbReference type="Gene3D" id="1.10.10.10">
    <property type="entry name" value="Winged helix-like DNA-binding domain superfamily/Winged helix DNA-binding domain"/>
    <property type="match status" value="1"/>
</dbReference>
<dbReference type="Pfam" id="PF03466">
    <property type="entry name" value="LysR_substrate"/>
    <property type="match status" value="1"/>
</dbReference>
<keyword evidence="2" id="KW-0805">Transcription regulation</keyword>
<dbReference type="RefSeq" id="WP_188070006.1">
    <property type="nucleotide sequence ID" value="NZ_BSPS01000110.1"/>
</dbReference>
<protein>
    <submittedName>
        <fullName evidence="6">DNA-binding transcriptional LysR family regulator</fullName>
    </submittedName>
</protein>
<dbReference type="PANTHER" id="PTHR30118:SF6">
    <property type="entry name" value="HTH-TYPE TRANSCRIPTIONAL REGULATOR LEUO"/>
    <property type="match status" value="1"/>
</dbReference>
<reference evidence="6 7" key="1">
    <citation type="submission" date="2020-08" db="EMBL/GenBank/DDBJ databases">
        <title>Genomic Encyclopedia of Type Strains, Phase IV (KMG-IV): sequencing the most valuable type-strain genomes for metagenomic binning, comparative biology and taxonomic classification.</title>
        <authorList>
            <person name="Goeker M."/>
        </authorList>
    </citation>
    <scope>NUCLEOTIDE SEQUENCE [LARGE SCALE GENOMIC DNA]</scope>
    <source>
        <strain evidence="6 7">DSM 26189</strain>
    </source>
</reference>
<comment type="similarity">
    <text evidence="1">Belongs to the LysR transcriptional regulatory family.</text>
</comment>
<gene>
    <name evidence="6" type="ORF">GGR43_000119</name>
</gene>
<accession>A0A7W6BCN2</accession>
<dbReference type="Proteomes" id="UP000571950">
    <property type="component" value="Unassembled WGS sequence"/>
</dbReference>
<proteinExistence type="inferred from homology"/>
<dbReference type="GO" id="GO:0003700">
    <property type="term" value="F:DNA-binding transcription factor activity"/>
    <property type="evidence" value="ECO:0007669"/>
    <property type="project" value="InterPro"/>
</dbReference>
<evidence type="ECO:0000259" key="5">
    <source>
        <dbReference type="PROSITE" id="PS50931"/>
    </source>
</evidence>
<keyword evidence="3 6" id="KW-0238">DNA-binding</keyword>
<dbReference type="Pfam" id="PF00126">
    <property type="entry name" value="HTH_1"/>
    <property type="match status" value="1"/>
</dbReference>
<organism evidence="6 7">
    <name type="scientific">Sphingobium jiangsuense</name>
    <dbReference type="NCBI Taxonomy" id="870476"/>
    <lineage>
        <taxon>Bacteria</taxon>
        <taxon>Pseudomonadati</taxon>
        <taxon>Pseudomonadota</taxon>
        <taxon>Alphaproteobacteria</taxon>
        <taxon>Sphingomonadales</taxon>
        <taxon>Sphingomonadaceae</taxon>
        <taxon>Sphingobium</taxon>
    </lineage>
</organism>
<dbReference type="EMBL" id="JACIDT010000001">
    <property type="protein sequence ID" value="MBB3924425.1"/>
    <property type="molecule type" value="Genomic_DNA"/>
</dbReference>
<dbReference type="PANTHER" id="PTHR30118">
    <property type="entry name" value="HTH-TYPE TRANSCRIPTIONAL REGULATOR LEUO-RELATED"/>
    <property type="match status" value="1"/>
</dbReference>
<dbReference type="InterPro" id="IPR000847">
    <property type="entry name" value="LysR_HTH_N"/>
</dbReference>
<evidence type="ECO:0000256" key="1">
    <source>
        <dbReference type="ARBA" id="ARBA00009437"/>
    </source>
</evidence>
<dbReference type="InterPro" id="IPR005119">
    <property type="entry name" value="LysR_subst-bd"/>
</dbReference>
<dbReference type="InterPro" id="IPR050389">
    <property type="entry name" value="LysR-type_TF"/>
</dbReference>
<sequence length="300" mass="33596">MRFDRLDLNLLAALDVLVETQSVTETARRLNLSQPSVSAALARLRDYFGDELLVQIGRKMVPTAKARELAPAIKEMLNIVRFRITPSDEYDAAQSRRRFRIVASDYAFDVLLSRVLARAEALSPHVAFDISPPGPQRTRQFQDGDIDVMITVADYAFEDHPHQLLFSDEDAVICWNRGAFADGIDAGQFLSASHAVAVFGQEQMPTVTELHFDATGVKRHVAVRVPSFAALPGAVVGTNRIATLHRRHAEIFSALHPIRAHPLPIRGPEIREFMQWHRLRRNDAGLHWLTELLKAEAASL</sequence>
<dbReference type="SUPFAM" id="SSF53850">
    <property type="entry name" value="Periplasmic binding protein-like II"/>
    <property type="match status" value="1"/>
</dbReference>
<dbReference type="PRINTS" id="PR00039">
    <property type="entry name" value="HTHLYSR"/>
</dbReference>
<keyword evidence="7" id="KW-1185">Reference proteome</keyword>
<dbReference type="Gene3D" id="3.40.190.10">
    <property type="entry name" value="Periplasmic binding protein-like II"/>
    <property type="match status" value="2"/>
</dbReference>
<evidence type="ECO:0000256" key="2">
    <source>
        <dbReference type="ARBA" id="ARBA00023015"/>
    </source>
</evidence>
<evidence type="ECO:0000313" key="6">
    <source>
        <dbReference type="EMBL" id="MBB3924425.1"/>
    </source>
</evidence>
<dbReference type="GO" id="GO:0003677">
    <property type="term" value="F:DNA binding"/>
    <property type="evidence" value="ECO:0007669"/>
    <property type="project" value="UniProtKB-KW"/>
</dbReference>
<dbReference type="InterPro" id="IPR036388">
    <property type="entry name" value="WH-like_DNA-bd_sf"/>
</dbReference>
<dbReference type="PROSITE" id="PS50931">
    <property type="entry name" value="HTH_LYSR"/>
    <property type="match status" value="1"/>
</dbReference>
<dbReference type="AlphaFoldDB" id="A0A7W6BCN2"/>